<keyword evidence="2" id="KW-1185">Reference proteome</keyword>
<proteinExistence type="predicted"/>
<dbReference type="Proteomes" id="UP000008022">
    <property type="component" value="Unassembled WGS sequence"/>
</dbReference>
<dbReference type="AlphaFoldDB" id="A0A0E0Q9G8"/>
<organism evidence="1 2">
    <name type="scientific">Oryza rufipogon</name>
    <name type="common">Brownbeard rice</name>
    <name type="synonym">Asian wild rice</name>
    <dbReference type="NCBI Taxonomy" id="4529"/>
    <lineage>
        <taxon>Eukaryota</taxon>
        <taxon>Viridiplantae</taxon>
        <taxon>Streptophyta</taxon>
        <taxon>Embryophyta</taxon>
        <taxon>Tracheophyta</taxon>
        <taxon>Spermatophyta</taxon>
        <taxon>Magnoliopsida</taxon>
        <taxon>Liliopsida</taxon>
        <taxon>Poales</taxon>
        <taxon>Poaceae</taxon>
        <taxon>BOP clade</taxon>
        <taxon>Oryzoideae</taxon>
        <taxon>Oryzeae</taxon>
        <taxon>Oryzinae</taxon>
        <taxon>Oryza</taxon>
    </lineage>
</organism>
<dbReference type="EnsemblPlants" id="ORUFI07G18210.1">
    <property type="protein sequence ID" value="ORUFI07G18210.1"/>
    <property type="gene ID" value="ORUFI07G18210"/>
</dbReference>
<dbReference type="HOGENOM" id="CLU_2546601_0_0_1"/>
<protein>
    <submittedName>
        <fullName evidence="1">Uncharacterized protein</fullName>
    </submittedName>
</protein>
<sequence>MAPLCRSIPRDPTPPTRRRPLFIFTSMQPAPAERHRDRLEQASQVWASTAQIDDRHQFPDHCRLRSGEEDLEAKLLSLYDNNC</sequence>
<reference evidence="1" key="2">
    <citation type="submission" date="2015-06" db="UniProtKB">
        <authorList>
            <consortium name="EnsemblPlants"/>
        </authorList>
    </citation>
    <scope>IDENTIFICATION</scope>
</reference>
<accession>A0A0E0Q9G8</accession>
<evidence type="ECO:0000313" key="1">
    <source>
        <dbReference type="EnsemblPlants" id="ORUFI07G18210.1"/>
    </source>
</evidence>
<evidence type="ECO:0000313" key="2">
    <source>
        <dbReference type="Proteomes" id="UP000008022"/>
    </source>
</evidence>
<name>A0A0E0Q9G8_ORYRU</name>
<dbReference type="Gramene" id="ORUFI07G18210.1">
    <property type="protein sequence ID" value="ORUFI07G18210.1"/>
    <property type="gene ID" value="ORUFI07G18210"/>
</dbReference>
<reference evidence="2" key="1">
    <citation type="submission" date="2013-06" db="EMBL/GenBank/DDBJ databases">
        <authorList>
            <person name="Zhao Q."/>
        </authorList>
    </citation>
    <scope>NUCLEOTIDE SEQUENCE</scope>
    <source>
        <strain evidence="2">cv. W1943</strain>
    </source>
</reference>